<feature type="modified residue" description="4-aspartylphosphate" evidence="2">
    <location>
        <position position="56"/>
    </location>
</feature>
<dbReference type="EMBL" id="MHOL01000023">
    <property type="protein sequence ID" value="OGZ62320.1"/>
    <property type="molecule type" value="Genomic_DNA"/>
</dbReference>
<evidence type="ECO:0000313" key="4">
    <source>
        <dbReference type="EMBL" id="OGZ62320.1"/>
    </source>
</evidence>
<organism evidence="4 5">
    <name type="scientific">Candidatus Staskawiczbacteria bacterium RIFCSPHIGHO2_01_FULL_34_27</name>
    <dbReference type="NCBI Taxonomy" id="1802199"/>
    <lineage>
        <taxon>Bacteria</taxon>
        <taxon>Candidatus Staskawicziibacteriota</taxon>
    </lineage>
</organism>
<dbReference type="PROSITE" id="PS50110">
    <property type="entry name" value="RESPONSE_REGULATORY"/>
    <property type="match status" value="1"/>
</dbReference>
<protein>
    <recommendedName>
        <fullName evidence="3">Response regulatory domain-containing protein</fullName>
    </recommendedName>
</protein>
<dbReference type="SMART" id="SM00448">
    <property type="entry name" value="REC"/>
    <property type="match status" value="1"/>
</dbReference>
<dbReference type="PANTHER" id="PTHR44591:SF3">
    <property type="entry name" value="RESPONSE REGULATORY DOMAIN-CONTAINING PROTEIN"/>
    <property type="match status" value="1"/>
</dbReference>
<evidence type="ECO:0000256" key="1">
    <source>
        <dbReference type="ARBA" id="ARBA00022553"/>
    </source>
</evidence>
<reference evidence="4 5" key="1">
    <citation type="journal article" date="2016" name="Nat. Commun.">
        <title>Thousands of microbial genomes shed light on interconnected biogeochemical processes in an aquifer system.</title>
        <authorList>
            <person name="Anantharaman K."/>
            <person name="Brown C.T."/>
            <person name="Hug L.A."/>
            <person name="Sharon I."/>
            <person name="Castelle C.J."/>
            <person name="Probst A.J."/>
            <person name="Thomas B.C."/>
            <person name="Singh A."/>
            <person name="Wilkins M.J."/>
            <person name="Karaoz U."/>
            <person name="Brodie E.L."/>
            <person name="Williams K.H."/>
            <person name="Hubbard S.S."/>
            <person name="Banfield J.F."/>
        </authorList>
    </citation>
    <scope>NUCLEOTIDE SEQUENCE [LARGE SCALE GENOMIC DNA]</scope>
</reference>
<evidence type="ECO:0000256" key="2">
    <source>
        <dbReference type="PROSITE-ProRule" id="PRU00169"/>
    </source>
</evidence>
<dbReference type="PANTHER" id="PTHR44591">
    <property type="entry name" value="STRESS RESPONSE REGULATOR PROTEIN 1"/>
    <property type="match status" value="1"/>
</dbReference>
<evidence type="ECO:0000259" key="3">
    <source>
        <dbReference type="PROSITE" id="PS50110"/>
    </source>
</evidence>
<keyword evidence="1 2" id="KW-0597">Phosphoprotein</keyword>
<dbReference type="Proteomes" id="UP000178991">
    <property type="component" value="Unassembled WGS sequence"/>
</dbReference>
<sequence length="126" mass="14423">MADEKKKILIVEDSKDFLWFLRQSFDNQGFDVFYAEDGEKGLEEAKKENPDLVLIDIQLPKINGIEMAKKIKEEGLNPKMIFLTNLNDPIHISEALEAAGESDYIVKIDVNIDSVVQRVKDKLEIK</sequence>
<dbReference type="InterPro" id="IPR050595">
    <property type="entry name" value="Bact_response_regulator"/>
</dbReference>
<dbReference type="CDD" id="cd17574">
    <property type="entry name" value="REC_OmpR"/>
    <property type="match status" value="1"/>
</dbReference>
<dbReference type="GO" id="GO:0000160">
    <property type="term" value="P:phosphorelay signal transduction system"/>
    <property type="evidence" value="ECO:0007669"/>
    <property type="project" value="InterPro"/>
</dbReference>
<dbReference type="AlphaFoldDB" id="A0A1G2HJ71"/>
<feature type="domain" description="Response regulatory" evidence="3">
    <location>
        <begin position="7"/>
        <end position="122"/>
    </location>
</feature>
<name>A0A1G2HJ71_9BACT</name>
<dbReference type="InterPro" id="IPR001789">
    <property type="entry name" value="Sig_transdc_resp-reg_receiver"/>
</dbReference>
<proteinExistence type="predicted"/>
<comment type="caution">
    <text evidence="4">The sequence shown here is derived from an EMBL/GenBank/DDBJ whole genome shotgun (WGS) entry which is preliminary data.</text>
</comment>
<dbReference type="SUPFAM" id="SSF52172">
    <property type="entry name" value="CheY-like"/>
    <property type="match status" value="1"/>
</dbReference>
<evidence type="ECO:0000313" key="5">
    <source>
        <dbReference type="Proteomes" id="UP000178991"/>
    </source>
</evidence>
<accession>A0A1G2HJ71</accession>
<gene>
    <name evidence="4" type="ORF">A2639_00735</name>
</gene>
<dbReference type="Gene3D" id="3.40.50.2300">
    <property type="match status" value="1"/>
</dbReference>
<dbReference type="Pfam" id="PF00072">
    <property type="entry name" value="Response_reg"/>
    <property type="match status" value="1"/>
</dbReference>
<dbReference type="InterPro" id="IPR011006">
    <property type="entry name" value="CheY-like_superfamily"/>
</dbReference>